<dbReference type="OrthoDB" id="1935484at2759"/>
<keyword evidence="3" id="KW-1185">Reference proteome</keyword>
<dbReference type="GO" id="GO:0005524">
    <property type="term" value="F:ATP binding"/>
    <property type="evidence" value="ECO:0007669"/>
    <property type="project" value="InterPro"/>
</dbReference>
<dbReference type="GO" id="GO:0051082">
    <property type="term" value="F:unfolded protein binding"/>
    <property type="evidence" value="ECO:0007669"/>
    <property type="project" value="InterPro"/>
</dbReference>
<dbReference type="Proteomes" id="UP000029120">
    <property type="component" value="Chromosome 3"/>
</dbReference>
<evidence type="ECO:0000313" key="3">
    <source>
        <dbReference type="Proteomes" id="UP000029120"/>
    </source>
</evidence>
<dbReference type="Gramene" id="KFK38533">
    <property type="protein sequence ID" value="KFK38533"/>
    <property type="gene ID" value="AALP_AA3G126300"/>
</dbReference>
<name>A0A087H8T1_ARAAL</name>
<reference evidence="3" key="1">
    <citation type="journal article" date="2015" name="Nat. Plants">
        <title>Genome expansion of Arabis alpina linked with retrotransposition and reduced symmetric DNA methylation.</title>
        <authorList>
            <person name="Willing E.M."/>
            <person name="Rawat V."/>
            <person name="Mandakova T."/>
            <person name="Maumus F."/>
            <person name="James G.V."/>
            <person name="Nordstroem K.J."/>
            <person name="Becker C."/>
            <person name="Warthmann N."/>
            <person name="Chica C."/>
            <person name="Szarzynska B."/>
            <person name="Zytnicki M."/>
            <person name="Albani M.C."/>
            <person name="Kiefer C."/>
            <person name="Bergonzi S."/>
            <person name="Castaings L."/>
            <person name="Mateos J.L."/>
            <person name="Berns M.C."/>
            <person name="Bujdoso N."/>
            <person name="Piofczyk T."/>
            <person name="de Lorenzo L."/>
            <person name="Barrero-Sicilia C."/>
            <person name="Mateos I."/>
            <person name="Piednoel M."/>
            <person name="Hagmann J."/>
            <person name="Chen-Min-Tao R."/>
            <person name="Iglesias-Fernandez R."/>
            <person name="Schuster S.C."/>
            <person name="Alonso-Blanco C."/>
            <person name="Roudier F."/>
            <person name="Carbonero P."/>
            <person name="Paz-Ares J."/>
            <person name="Davis S.J."/>
            <person name="Pecinka A."/>
            <person name="Quesneville H."/>
            <person name="Colot V."/>
            <person name="Lysak M.A."/>
            <person name="Weigel D."/>
            <person name="Coupland G."/>
            <person name="Schneeberger K."/>
        </authorList>
    </citation>
    <scope>NUCLEOTIDE SEQUENCE [LARGE SCALE GENOMIC DNA]</scope>
    <source>
        <strain evidence="3">cv. Pajares</strain>
    </source>
</reference>
<proteinExistence type="inferred from homology"/>
<dbReference type="EMBL" id="CM002871">
    <property type="protein sequence ID" value="KFK38533.1"/>
    <property type="molecule type" value="Genomic_DNA"/>
</dbReference>
<dbReference type="SUPFAM" id="SSF48592">
    <property type="entry name" value="GroEL equatorial domain-like"/>
    <property type="match status" value="1"/>
</dbReference>
<evidence type="ECO:0000313" key="2">
    <source>
        <dbReference type="EMBL" id="KFK38533.1"/>
    </source>
</evidence>
<dbReference type="InterPro" id="IPR002194">
    <property type="entry name" value="Chaperonin_TCP-1_CS"/>
</dbReference>
<dbReference type="InterPro" id="IPR027413">
    <property type="entry name" value="GROEL-like_equatorial_sf"/>
</dbReference>
<dbReference type="GO" id="GO:0006457">
    <property type="term" value="P:protein folding"/>
    <property type="evidence" value="ECO:0007669"/>
    <property type="project" value="InterPro"/>
</dbReference>
<protein>
    <submittedName>
        <fullName evidence="2">Uncharacterized protein</fullName>
    </submittedName>
</protein>
<evidence type="ECO:0000256" key="1">
    <source>
        <dbReference type="ARBA" id="ARBA00008020"/>
    </source>
</evidence>
<dbReference type="PROSITE" id="PS00995">
    <property type="entry name" value="TCP1_3"/>
    <property type="match status" value="1"/>
</dbReference>
<dbReference type="Gene3D" id="1.10.560.10">
    <property type="entry name" value="GroEL-like equatorial domain"/>
    <property type="match status" value="1"/>
</dbReference>
<sequence length="79" mass="8176">MASRKQPQIVLLKEGTVTSQGKAQLVRNINACTAVGDKGSITISNDGAKILADITKSQDSEVGDGTATVLLSANDCKTE</sequence>
<comment type="similarity">
    <text evidence="1">Belongs to the TCP-1 chaperonin family.</text>
</comment>
<organism evidence="2 3">
    <name type="scientific">Arabis alpina</name>
    <name type="common">Alpine rock-cress</name>
    <dbReference type="NCBI Taxonomy" id="50452"/>
    <lineage>
        <taxon>Eukaryota</taxon>
        <taxon>Viridiplantae</taxon>
        <taxon>Streptophyta</taxon>
        <taxon>Embryophyta</taxon>
        <taxon>Tracheophyta</taxon>
        <taxon>Spermatophyta</taxon>
        <taxon>Magnoliopsida</taxon>
        <taxon>eudicotyledons</taxon>
        <taxon>Gunneridae</taxon>
        <taxon>Pentapetalae</taxon>
        <taxon>rosids</taxon>
        <taxon>malvids</taxon>
        <taxon>Brassicales</taxon>
        <taxon>Brassicaceae</taxon>
        <taxon>Arabideae</taxon>
        <taxon>Arabis</taxon>
    </lineage>
</organism>
<dbReference type="eggNOG" id="KOG0361">
    <property type="taxonomic scope" value="Eukaryota"/>
</dbReference>
<dbReference type="GO" id="GO:0016887">
    <property type="term" value="F:ATP hydrolysis activity"/>
    <property type="evidence" value="ECO:0007669"/>
    <property type="project" value="InterPro"/>
</dbReference>
<accession>A0A087H8T1</accession>
<dbReference type="AlphaFoldDB" id="A0A087H8T1"/>
<gene>
    <name evidence="2" type="ordered locus">AALP_Aa3g126300</name>
</gene>